<sequence>LYSKPNLVYCAPSRLLSASPLPCPLFITLVLLPTGAHLLAGLASHSPPNRELAGLASQPLSNHDKKPSAGHGGE</sequence>
<protein>
    <submittedName>
        <fullName evidence="2">Uncharacterized protein</fullName>
    </submittedName>
</protein>
<evidence type="ECO:0000313" key="3">
    <source>
        <dbReference type="Proteomes" id="UP001187192"/>
    </source>
</evidence>
<name>A0AA88EMI9_FICCA</name>
<feature type="non-terminal residue" evidence="2">
    <location>
        <position position="1"/>
    </location>
</feature>
<gene>
    <name evidence="2" type="ORF">TIFTF001_054436</name>
</gene>
<feature type="compositionally biased region" description="Basic and acidic residues" evidence="1">
    <location>
        <begin position="62"/>
        <end position="74"/>
    </location>
</feature>
<evidence type="ECO:0000313" key="2">
    <source>
        <dbReference type="EMBL" id="GMN74731.1"/>
    </source>
</evidence>
<evidence type="ECO:0000256" key="1">
    <source>
        <dbReference type="SAM" id="MobiDB-lite"/>
    </source>
</evidence>
<feature type="region of interest" description="Disordered" evidence="1">
    <location>
        <begin position="50"/>
        <end position="74"/>
    </location>
</feature>
<dbReference type="Proteomes" id="UP001187192">
    <property type="component" value="Unassembled WGS sequence"/>
</dbReference>
<organism evidence="2 3">
    <name type="scientific">Ficus carica</name>
    <name type="common">Common fig</name>
    <dbReference type="NCBI Taxonomy" id="3494"/>
    <lineage>
        <taxon>Eukaryota</taxon>
        <taxon>Viridiplantae</taxon>
        <taxon>Streptophyta</taxon>
        <taxon>Embryophyta</taxon>
        <taxon>Tracheophyta</taxon>
        <taxon>Spermatophyta</taxon>
        <taxon>Magnoliopsida</taxon>
        <taxon>eudicotyledons</taxon>
        <taxon>Gunneridae</taxon>
        <taxon>Pentapetalae</taxon>
        <taxon>rosids</taxon>
        <taxon>fabids</taxon>
        <taxon>Rosales</taxon>
        <taxon>Moraceae</taxon>
        <taxon>Ficeae</taxon>
        <taxon>Ficus</taxon>
    </lineage>
</organism>
<accession>A0AA88EMI9</accession>
<comment type="caution">
    <text evidence="2">The sequence shown here is derived from an EMBL/GenBank/DDBJ whole genome shotgun (WGS) entry which is preliminary data.</text>
</comment>
<keyword evidence="3" id="KW-1185">Reference proteome</keyword>
<dbReference type="AlphaFoldDB" id="A0AA88EMI9"/>
<proteinExistence type="predicted"/>
<dbReference type="EMBL" id="BTGU01014744">
    <property type="protein sequence ID" value="GMN74731.1"/>
    <property type="molecule type" value="Genomic_DNA"/>
</dbReference>
<reference evidence="2" key="1">
    <citation type="submission" date="2023-07" db="EMBL/GenBank/DDBJ databases">
        <title>draft genome sequence of fig (Ficus carica).</title>
        <authorList>
            <person name="Takahashi T."/>
            <person name="Nishimura K."/>
        </authorList>
    </citation>
    <scope>NUCLEOTIDE SEQUENCE</scope>
</reference>